<name>A0A853B791_9PSEU</name>
<comment type="caution">
    <text evidence="1">The sequence shown here is derived from an EMBL/GenBank/DDBJ whole genome shotgun (WGS) entry which is preliminary data.</text>
</comment>
<reference evidence="1 2" key="1">
    <citation type="submission" date="2020-07" db="EMBL/GenBank/DDBJ databases">
        <title>Sequencing the genomes of 1000 actinobacteria strains.</title>
        <authorList>
            <person name="Klenk H.-P."/>
        </authorList>
    </citation>
    <scope>NUCLEOTIDE SEQUENCE [LARGE SCALE GENOMIC DNA]</scope>
    <source>
        <strain evidence="1 2">DSM 104006</strain>
    </source>
</reference>
<gene>
    <name evidence="1" type="ORF">HNR02_004272</name>
</gene>
<dbReference type="RefSeq" id="WP_179774901.1">
    <property type="nucleotide sequence ID" value="NZ_JACCFK010000001.1"/>
</dbReference>
<dbReference type="EMBL" id="JACCFK010000001">
    <property type="protein sequence ID" value="NYI90949.1"/>
    <property type="molecule type" value="Genomic_DNA"/>
</dbReference>
<evidence type="ECO:0000313" key="2">
    <source>
        <dbReference type="Proteomes" id="UP000549616"/>
    </source>
</evidence>
<dbReference type="AlphaFoldDB" id="A0A853B791"/>
<dbReference type="Proteomes" id="UP000549616">
    <property type="component" value="Unassembled WGS sequence"/>
</dbReference>
<protein>
    <submittedName>
        <fullName evidence="1">Uncharacterized protein</fullName>
    </submittedName>
</protein>
<proteinExistence type="predicted"/>
<accession>A0A853B791</accession>
<evidence type="ECO:0000313" key="1">
    <source>
        <dbReference type="EMBL" id="NYI90949.1"/>
    </source>
</evidence>
<sequence>MGLLSRILIGLREFAATHAELTERQELRNRPWEEDFLHWSLDAELHGTVVPPPGRHSTTRSGWCPGVHRARVDAR</sequence>
<keyword evidence="2" id="KW-1185">Reference proteome</keyword>
<organism evidence="1 2">
    <name type="scientific">Amycolatopsis endophytica</name>
    <dbReference type="NCBI Taxonomy" id="860233"/>
    <lineage>
        <taxon>Bacteria</taxon>
        <taxon>Bacillati</taxon>
        <taxon>Actinomycetota</taxon>
        <taxon>Actinomycetes</taxon>
        <taxon>Pseudonocardiales</taxon>
        <taxon>Pseudonocardiaceae</taxon>
        <taxon>Amycolatopsis</taxon>
    </lineage>
</organism>